<name>A0ABS2M8L4_9ACTN</name>
<dbReference type="Pfam" id="PF03990">
    <property type="entry name" value="DUF348"/>
    <property type="match status" value="3"/>
</dbReference>
<dbReference type="PROSITE" id="PS51109">
    <property type="entry name" value="G5"/>
    <property type="match status" value="1"/>
</dbReference>
<sequence>MRRISNLASTVARSRAWMVSLTAVVVLAVAGTTLGYTAMADTVTLTVDGEEREISARAATVGDVLDDEGIEIGEHDQVAPSLGDPIEDGSEISVRYGRPLELTVDGETETHWVTATDVDSALEQIGRGFDGADLSLSRGGDLDRSGASLEVVTAKKLTFVIAGKKPVRKTLTAATVQDALDELGVKVHKLDQAKPGFAKRVEDGDKIVFTDIKKDTRKVTESVAFGTVERSDASMFEDEEQVAREGEAGAREATYQVTIRNGQVVARKLVKATVTRQPVDRVVEVGTKERPSEPAPAANFAAGSSVWDSLAQCESGGNWAINTGNGYYGGLQFNLQTWRAYGGAGYPHTSSRETQIAVATRLRDARGGYGAWPSCSAKLGLPR</sequence>
<evidence type="ECO:0000256" key="2">
    <source>
        <dbReference type="ARBA" id="ARBA00022729"/>
    </source>
</evidence>
<dbReference type="InterPro" id="IPR010618">
    <property type="entry name" value="RPF"/>
</dbReference>
<organism evidence="5 6">
    <name type="scientific">Nocardioides salarius</name>
    <dbReference type="NCBI Taxonomy" id="374513"/>
    <lineage>
        <taxon>Bacteria</taxon>
        <taxon>Bacillati</taxon>
        <taxon>Actinomycetota</taxon>
        <taxon>Actinomycetes</taxon>
        <taxon>Propionibacteriales</taxon>
        <taxon>Nocardioidaceae</taxon>
        <taxon>Nocardioides</taxon>
    </lineage>
</organism>
<dbReference type="Pfam" id="PF06737">
    <property type="entry name" value="Transglycosylas"/>
    <property type="match status" value="1"/>
</dbReference>
<comment type="similarity">
    <text evidence="1">Belongs to the transglycosylase family. Rpf subfamily.</text>
</comment>
<evidence type="ECO:0000256" key="3">
    <source>
        <dbReference type="ARBA" id="ARBA00022801"/>
    </source>
</evidence>
<dbReference type="EMBL" id="JAFBBZ010000001">
    <property type="protein sequence ID" value="MBM7507534.1"/>
    <property type="molecule type" value="Genomic_DNA"/>
</dbReference>
<gene>
    <name evidence="5" type="ORF">JOE61_001348</name>
</gene>
<reference evidence="5 6" key="1">
    <citation type="submission" date="2021-01" db="EMBL/GenBank/DDBJ databases">
        <title>Sequencing the genomes of 1000 actinobacteria strains.</title>
        <authorList>
            <person name="Klenk H.-P."/>
        </authorList>
    </citation>
    <scope>NUCLEOTIDE SEQUENCE [LARGE SCALE GENOMIC DNA]</scope>
    <source>
        <strain evidence="5 6">DSM 18239</strain>
    </source>
</reference>
<comment type="caution">
    <text evidence="5">The sequence shown here is derived from an EMBL/GenBank/DDBJ whole genome shotgun (WGS) entry which is preliminary data.</text>
</comment>
<evidence type="ECO:0000259" key="4">
    <source>
        <dbReference type="PROSITE" id="PS51109"/>
    </source>
</evidence>
<evidence type="ECO:0000256" key="1">
    <source>
        <dbReference type="ARBA" id="ARBA00010830"/>
    </source>
</evidence>
<evidence type="ECO:0000313" key="6">
    <source>
        <dbReference type="Proteomes" id="UP000732378"/>
    </source>
</evidence>
<dbReference type="SMART" id="SM01208">
    <property type="entry name" value="G5"/>
    <property type="match status" value="1"/>
</dbReference>
<proteinExistence type="inferred from homology"/>
<dbReference type="Gene3D" id="1.10.530.10">
    <property type="match status" value="1"/>
</dbReference>
<keyword evidence="3" id="KW-0378">Hydrolase</keyword>
<dbReference type="SUPFAM" id="SSF53955">
    <property type="entry name" value="Lysozyme-like"/>
    <property type="match status" value="1"/>
</dbReference>
<keyword evidence="6" id="KW-1185">Reference proteome</keyword>
<dbReference type="Gene3D" id="2.20.230.10">
    <property type="entry name" value="Resuscitation-promoting factor rpfb"/>
    <property type="match status" value="1"/>
</dbReference>
<dbReference type="CDD" id="cd13925">
    <property type="entry name" value="RPF"/>
    <property type="match status" value="1"/>
</dbReference>
<dbReference type="InterPro" id="IPR023346">
    <property type="entry name" value="Lysozyme-like_dom_sf"/>
</dbReference>
<keyword evidence="2" id="KW-0732">Signal</keyword>
<evidence type="ECO:0000313" key="5">
    <source>
        <dbReference type="EMBL" id="MBM7507534.1"/>
    </source>
</evidence>
<feature type="domain" description="G5" evidence="4">
    <location>
        <begin position="209"/>
        <end position="289"/>
    </location>
</feature>
<accession>A0ABS2M8L4</accession>
<dbReference type="Pfam" id="PF07501">
    <property type="entry name" value="G5"/>
    <property type="match status" value="1"/>
</dbReference>
<protein>
    <submittedName>
        <fullName evidence="5">Uncharacterized protein YabE (DUF348 family)</fullName>
    </submittedName>
</protein>
<dbReference type="RefSeq" id="WP_307822853.1">
    <property type="nucleotide sequence ID" value="NZ_JACDTV010000012.1"/>
</dbReference>
<dbReference type="Proteomes" id="UP000732378">
    <property type="component" value="Unassembled WGS sequence"/>
</dbReference>
<dbReference type="InterPro" id="IPR011098">
    <property type="entry name" value="G5_dom"/>
</dbReference>
<dbReference type="InterPro" id="IPR007137">
    <property type="entry name" value="DUF348"/>
</dbReference>